<keyword evidence="2" id="KW-0378">Hydrolase</keyword>
<dbReference type="RefSeq" id="XP_024692906.1">
    <property type="nucleotide sequence ID" value="XM_024837199.1"/>
</dbReference>
<keyword evidence="3" id="KW-1185">Reference proteome</keyword>
<dbReference type="Gene3D" id="3.20.20.140">
    <property type="entry name" value="Metal-dependent hydrolases"/>
    <property type="match status" value="1"/>
</dbReference>
<dbReference type="OrthoDB" id="413993at2759"/>
<dbReference type="PANTHER" id="PTHR47345:SF1">
    <property type="entry name" value="CUT9-INTERACTING PROTEIN SCN1"/>
    <property type="match status" value="1"/>
</dbReference>
<dbReference type="Pfam" id="PF01026">
    <property type="entry name" value="TatD_DNase"/>
    <property type="match status" value="1"/>
</dbReference>
<organism evidence="2 3">
    <name type="scientific">Aspergillus campestris (strain IBT 28561)</name>
    <dbReference type="NCBI Taxonomy" id="1392248"/>
    <lineage>
        <taxon>Eukaryota</taxon>
        <taxon>Fungi</taxon>
        <taxon>Dikarya</taxon>
        <taxon>Ascomycota</taxon>
        <taxon>Pezizomycotina</taxon>
        <taxon>Eurotiomycetes</taxon>
        <taxon>Eurotiomycetidae</taxon>
        <taxon>Eurotiales</taxon>
        <taxon>Aspergillaceae</taxon>
        <taxon>Aspergillus</taxon>
        <taxon>Aspergillus subgen. Circumdati</taxon>
    </lineage>
</organism>
<evidence type="ECO:0000256" key="1">
    <source>
        <dbReference type="SAM" id="MobiDB-lite"/>
    </source>
</evidence>
<proteinExistence type="predicted"/>
<evidence type="ECO:0000313" key="2">
    <source>
        <dbReference type="EMBL" id="PKY04312.1"/>
    </source>
</evidence>
<sequence length="406" mass="45322">MTTPNTNLDNSNHEDNFPWHIGVHDAHCHPTDTMASIASIPDMKAASLTVMSTRGQDQDLVFQIAQSISPHNPDTDTNTPENPPKVLPCFGWHPWFAHQIYDDTNDTTPNTNTTNDNDIKTTHYTQVLTPPPTSTFISSLPTPTPLSQLLSETRTRLTSHPTSLIGEIGLDRSFRLPNPWTDEEEAARDPNTTPGSREGRTLSQHRVQMDHQKVVLEAQLRLAGEMGRPVSVHSVQAHGLVVTLLRGLWAGHERKRPSRRQRRRRYSAAEAHADSDSDAEEEAQGKQDGHGSQPQPLPFPPRICMHSYSGPTEPLKQFLDPTNPSDVYFSFSAVINFSGPSSAKVMAVIKALPDDRILVESDLHTAGPAMDELLEKVTRQVCELREWPLEEGVRRLAGNWRRFVFG</sequence>
<dbReference type="InterPro" id="IPR053044">
    <property type="entry name" value="Metallo-hydrolase/TatD-type"/>
</dbReference>
<evidence type="ECO:0000313" key="3">
    <source>
        <dbReference type="Proteomes" id="UP000234254"/>
    </source>
</evidence>
<dbReference type="VEuPathDB" id="FungiDB:P168DRAFT_290396"/>
<reference evidence="2" key="1">
    <citation type="submission" date="2016-12" db="EMBL/GenBank/DDBJ databases">
        <title>The genomes of Aspergillus section Nigri reveals drivers in fungal speciation.</title>
        <authorList>
            <consortium name="DOE Joint Genome Institute"/>
            <person name="Vesth T.C."/>
            <person name="Nybo J."/>
            <person name="Theobald S."/>
            <person name="Brandl J."/>
            <person name="Frisvad J.C."/>
            <person name="Nielsen K.F."/>
            <person name="Lyhne E.K."/>
            <person name="Kogle M.E."/>
            <person name="Kuo A."/>
            <person name="Riley R."/>
            <person name="Clum A."/>
            <person name="Nolan M."/>
            <person name="Lipzen A."/>
            <person name="Salamov A."/>
            <person name="Henrissat B."/>
            <person name="Wiebenga A."/>
            <person name="De vries R.P."/>
            <person name="Grigoriev I.V."/>
            <person name="Mortensen U.H."/>
            <person name="Andersen M.R."/>
            <person name="Baker S.E."/>
        </authorList>
    </citation>
    <scope>NUCLEOTIDE SEQUENCE</scope>
    <source>
        <strain evidence="2">IBT 28561</strain>
    </source>
</reference>
<gene>
    <name evidence="2" type="ORF">P168DRAFT_290396</name>
</gene>
<feature type="region of interest" description="Disordered" evidence="1">
    <location>
        <begin position="253"/>
        <end position="303"/>
    </location>
</feature>
<dbReference type="InterPro" id="IPR001130">
    <property type="entry name" value="TatD-like"/>
</dbReference>
<name>A0A2I1D363_ASPC2</name>
<protein>
    <submittedName>
        <fullName evidence="2">Metallo-dependent hydrolase</fullName>
    </submittedName>
</protein>
<dbReference type="AlphaFoldDB" id="A0A2I1D363"/>
<comment type="caution">
    <text evidence="2">The sequence shown here is derived from an EMBL/GenBank/DDBJ whole genome shotgun (WGS) entry which is preliminary data.</text>
</comment>
<feature type="compositionally biased region" description="Basic residues" evidence="1">
    <location>
        <begin position="253"/>
        <end position="266"/>
    </location>
</feature>
<dbReference type="SUPFAM" id="SSF51556">
    <property type="entry name" value="Metallo-dependent hydrolases"/>
    <property type="match status" value="1"/>
</dbReference>
<feature type="compositionally biased region" description="Polar residues" evidence="1">
    <location>
        <begin position="190"/>
        <end position="206"/>
    </location>
</feature>
<dbReference type="GO" id="GO:0016788">
    <property type="term" value="F:hydrolase activity, acting on ester bonds"/>
    <property type="evidence" value="ECO:0007669"/>
    <property type="project" value="InterPro"/>
</dbReference>
<feature type="region of interest" description="Disordered" evidence="1">
    <location>
        <begin position="175"/>
        <end position="209"/>
    </location>
</feature>
<dbReference type="EMBL" id="MSFM01000006">
    <property type="protein sequence ID" value="PKY04312.1"/>
    <property type="molecule type" value="Genomic_DNA"/>
</dbReference>
<dbReference type="PANTHER" id="PTHR47345">
    <property type="entry name" value="CUT9-INTERACTING PROTEIN SCN1"/>
    <property type="match status" value="1"/>
</dbReference>
<dbReference type="InterPro" id="IPR032466">
    <property type="entry name" value="Metal_Hydrolase"/>
</dbReference>
<accession>A0A2I1D363</accession>
<dbReference type="Proteomes" id="UP000234254">
    <property type="component" value="Unassembled WGS sequence"/>
</dbReference>
<dbReference type="GeneID" id="36544723"/>